<dbReference type="Gene3D" id="1.10.510.10">
    <property type="entry name" value="Transferase(Phosphotransferase) domain 1"/>
    <property type="match status" value="1"/>
</dbReference>
<keyword evidence="2 3" id="KW-0067">ATP-binding</keyword>
<dbReference type="PROSITE" id="PS50011">
    <property type="entry name" value="PROTEIN_KINASE_DOM"/>
    <property type="match status" value="1"/>
</dbReference>
<evidence type="ECO:0000256" key="3">
    <source>
        <dbReference type="PROSITE-ProRule" id="PRU10141"/>
    </source>
</evidence>
<organism evidence="7 8">
    <name type="scientific">Aureococcus anophagefferens</name>
    <name type="common">Harmful bloom alga</name>
    <dbReference type="NCBI Taxonomy" id="44056"/>
    <lineage>
        <taxon>Eukaryota</taxon>
        <taxon>Sar</taxon>
        <taxon>Stramenopiles</taxon>
        <taxon>Ochrophyta</taxon>
        <taxon>Pelagophyceae</taxon>
        <taxon>Pelagomonadales</taxon>
        <taxon>Pelagomonadaceae</taxon>
        <taxon>Aureococcus</taxon>
    </lineage>
</organism>
<feature type="domain" description="Protein kinase" evidence="6">
    <location>
        <begin position="42"/>
        <end position="328"/>
    </location>
</feature>
<keyword evidence="7" id="KW-0808">Transferase</keyword>
<evidence type="ECO:0000256" key="2">
    <source>
        <dbReference type="ARBA" id="ARBA00022840"/>
    </source>
</evidence>
<keyword evidence="7" id="KW-0418">Kinase</keyword>
<dbReference type="InterPro" id="IPR011009">
    <property type="entry name" value="Kinase-like_dom_sf"/>
</dbReference>
<evidence type="ECO:0000259" key="6">
    <source>
        <dbReference type="PROSITE" id="PS50011"/>
    </source>
</evidence>
<dbReference type="GO" id="GO:0016301">
    <property type="term" value="F:kinase activity"/>
    <property type="evidence" value="ECO:0007669"/>
    <property type="project" value="UniProtKB-KW"/>
</dbReference>
<reference evidence="7 8" key="1">
    <citation type="submission" date="2024-03" db="EMBL/GenBank/DDBJ databases">
        <title>Aureococcus anophagefferens CCMP1851 and Kratosvirus quantuckense: Draft genome of a second virus-susceptible host strain in the model system.</title>
        <authorList>
            <person name="Chase E."/>
            <person name="Truchon A.R."/>
            <person name="Schepens W."/>
            <person name="Wilhelm S.W."/>
        </authorList>
    </citation>
    <scope>NUCLEOTIDE SEQUENCE [LARGE SCALE GENOMIC DNA]</scope>
    <source>
        <strain evidence="7 8">CCMP1851</strain>
    </source>
</reference>
<dbReference type="Pfam" id="PF00069">
    <property type="entry name" value="Pkinase"/>
    <property type="match status" value="1"/>
</dbReference>
<feature type="compositionally biased region" description="Polar residues" evidence="5">
    <location>
        <begin position="10"/>
        <end position="23"/>
    </location>
</feature>
<dbReference type="PANTHER" id="PTHR24346:SF30">
    <property type="entry name" value="MATERNAL EMBRYONIC LEUCINE ZIPPER KINASE"/>
    <property type="match status" value="1"/>
</dbReference>
<evidence type="ECO:0000313" key="7">
    <source>
        <dbReference type="EMBL" id="KAK7242102.1"/>
    </source>
</evidence>
<dbReference type="InterPro" id="IPR008271">
    <property type="entry name" value="Ser/Thr_kinase_AS"/>
</dbReference>
<gene>
    <name evidence="7" type="ORF">SO694_0015708</name>
</gene>
<dbReference type="InterPro" id="IPR017441">
    <property type="entry name" value="Protein_kinase_ATP_BS"/>
</dbReference>
<feature type="binding site" evidence="3">
    <location>
        <position position="73"/>
    </location>
    <ligand>
        <name>ATP</name>
        <dbReference type="ChEBI" id="CHEBI:30616"/>
    </ligand>
</feature>
<dbReference type="InterPro" id="IPR000719">
    <property type="entry name" value="Prot_kinase_dom"/>
</dbReference>
<dbReference type="PROSITE" id="PS00107">
    <property type="entry name" value="PROTEIN_KINASE_ATP"/>
    <property type="match status" value="1"/>
</dbReference>
<keyword evidence="4" id="KW-0723">Serine/threonine-protein kinase</keyword>
<protein>
    <submittedName>
        <fullName evidence="7">Protein serine/threonine kinase</fullName>
    </submittedName>
</protein>
<comment type="caution">
    <text evidence="7">The sequence shown here is derived from an EMBL/GenBank/DDBJ whole genome shotgun (WGS) entry which is preliminary data.</text>
</comment>
<feature type="region of interest" description="Disordered" evidence="5">
    <location>
        <begin position="1"/>
        <end position="23"/>
    </location>
</feature>
<name>A0ABR1G0Q9_AURAN</name>
<feature type="region of interest" description="Disordered" evidence="5">
    <location>
        <begin position="353"/>
        <end position="383"/>
    </location>
</feature>
<dbReference type="SUPFAM" id="SSF56112">
    <property type="entry name" value="Protein kinase-like (PK-like)"/>
    <property type="match status" value="1"/>
</dbReference>
<evidence type="ECO:0000256" key="5">
    <source>
        <dbReference type="SAM" id="MobiDB-lite"/>
    </source>
</evidence>
<sequence length="486" mass="53104">MQALFDNKKAPQNSALESTWSSQPELPPVVEDLQVTATVGKYAVSRKLGEGEFATVFACRAGDDDGAPELALKVINKAKVQRHSSILKSKRNIRRVNMEVLAMRRCRHAGICRIYDVLHSPSSVYLVMEMAERDLFTFLDGYPDGCPEPIIKQVMRILALGLRHCHNAGVAHRDVKPENILVVGEPHEWDEASETKGIVKICDFGLCADIEVSSKLTDFVGSPGFFAPELMMRQRYDGPLADAWSMGAVMVEMFLGHRVFETIWCPPYESLSDVAAFSCGIAEAVARVKLGTAKSVPSEPVRKMFELLLQIEPERRSSVDVVCKSSWFELLKLSEDGKYQLLRLTIDGGGARCRSAPRRRRRSGGAASAAGARCGPPRGRPDGVLAAPRTPVVLRLRRRDVGAGPAVARDEIVAHGRAGDVGTLPAPRPAPRRAALARLRGGYNTFDALIFLDFFGTAVFAFSGTIQAARNEMDVLGGRSSSSRPC</sequence>
<dbReference type="PROSITE" id="PS00108">
    <property type="entry name" value="PROTEIN_KINASE_ST"/>
    <property type="match status" value="1"/>
</dbReference>
<proteinExistence type="inferred from homology"/>
<dbReference type="SMART" id="SM00220">
    <property type="entry name" value="S_TKc"/>
    <property type="match status" value="1"/>
</dbReference>
<dbReference type="Proteomes" id="UP001363151">
    <property type="component" value="Unassembled WGS sequence"/>
</dbReference>
<accession>A0ABR1G0Q9</accession>
<evidence type="ECO:0000256" key="4">
    <source>
        <dbReference type="RuleBase" id="RU000304"/>
    </source>
</evidence>
<keyword evidence="8" id="KW-1185">Reference proteome</keyword>
<dbReference type="PANTHER" id="PTHR24346">
    <property type="entry name" value="MAP/MICROTUBULE AFFINITY-REGULATING KINASE"/>
    <property type="match status" value="1"/>
</dbReference>
<evidence type="ECO:0000256" key="1">
    <source>
        <dbReference type="ARBA" id="ARBA00022741"/>
    </source>
</evidence>
<evidence type="ECO:0000313" key="8">
    <source>
        <dbReference type="Proteomes" id="UP001363151"/>
    </source>
</evidence>
<feature type="compositionally biased region" description="Low complexity" evidence="5">
    <location>
        <begin position="364"/>
        <end position="377"/>
    </location>
</feature>
<dbReference type="EMBL" id="JBBJCI010000149">
    <property type="protein sequence ID" value="KAK7242102.1"/>
    <property type="molecule type" value="Genomic_DNA"/>
</dbReference>
<keyword evidence="1 3" id="KW-0547">Nucleotide-binding</keyword>
<comment type="similarity">
    <text evidence="4">Belongs to the protein kinase superfamily.</text>
</comment>